<evidence type="ECO:0000313" key="1">
    <source>
        <dbReference type="EMBL" id="CAN0570018.1"/>
    </source>
</evidence>
<reference evidence="1" key="1">
    <citation type="submission" date="2023-05" db="EMBL/GenBank/DDBJ databases">
        <authorList>
            <consortium name="ELIXIR-Norway"/>
        </authorList>
    </citation>
    <scope>NUCLEOTIDE SEQUENCE</scope>
</reference>
<dbReference type="Proteomes" id="UP001162501">
    <property type="component" value="Chromosome 9"/>
</dbReference>
<evidence type="ECO:0000313" key="2">
    <source>
        <dbReference type="Proteomes" id="UP001162501"/>
    </source>
</evidence>
<gene>
    <name evidence="1" type="ORF">MRATA1EN22A_LOCUS28071</name>
</gene>
<accession>A0AC60A8H9</accession>
<organism evidence="1 2">
    <name type="scientific">Rangifer tarandus platyrhynchus</name>
    <name type="common">Svalbard reindeer</name>
    <dbReference type="NCBI Taxonomy" id="3082113"/>
    <lineage>
        <taxon>Eukaryota</taxon>
        <taxon>Metazoa</taxon>
        <taxon>Chordata</taxon>
        <taxon>Craniata</taxon>
        <taxon>Vertebrata</taxon>
        <taxon>Euteleostomi</taxon>
        <taxon>Mammalia</taxon>
        <taxon>Eutheria</taxon>
        <taxon>Laurasiatheria</taxon>
        <taxon>Artiodactyla</taxon>
        <taxon>Ruminantia</taxon>
        <taxon>Pecora</taxon>
        <taxon>Cervidae</taxon>
        <taxon>Odocoileinae</taxon>
        <taxon>Rangifer</taxon>
    </lineage>
</organism>
<proteinExistence type="predicted"/>
<dbReference type="EMBL" id="OX596093">
    <property type="protein sequence ID" value="CAN0570018.1"/>
    <property type="molecule type" value="Genomic_DNA"/>
</dbReference>
<name>A0AC60A8H9_RANTA</name>
<sequence>METPQPPKFTFQQVWKGIPGTPLPWPSGGGPAGTAGARALPHKVKMQLLDQALLRDIASCPPGLLKAAGRGTQHA</sequence>
<protein>
    <submittedName>
        <fullName evidence="1">Uncharacterized protein</fullName>
    </submittedName>
</protein>
<reference evidence="1" key="2">
    <citation type="submission" date="2025-03" db="EMBL/GenBank/DDBJ databases">
        <authorList>
            <consortium name="ELIXIR-Norway"/>
            <consortium name="Elixir Norway"/>
        </authorList>
    </citation>
    <scope>NUCLEOTIDE SEQUENCE</scope>
</reference>